<dbReference type="SUPFAM" id="SSF53448">
    <property type="entry name" value="Nucleotide-diphospho-sugar transferases"/>
    <property type="match status" value="1"/>
</dbReference>
<evidence type="ECO:0000313" key="5">
    <source>
        <dbReference type="Proteomes" id="UP000199012"/>
    </source>
</evidence>
<keyword evidence="5" id="KW-1185">Reference proteome</keyword>
<evidence type="ECO:0000256" key="1">
    <source>
        <dbReference type="ARBA" id="ARBA00006739"/>
    </source>
</evidence>
<dbReference type="AlphaFoldDB" id="A0A1I0UYP3"/>
<keyword evidence="4" id="KW-0808">Transferase</keyword>
<dbReference type="STRING" id="988821.SAMN05421867_1016"/>
<evidence type="ECO:0000259" key="3">
    <source>
        <dbReference type="Pfam" id="PF00535"/>
    </source>
</evidence>
<dbReference type="CDD" id="cd04179">
    <property type="entry name" value="DPM_DPG-synthase_like"/>
    <property type="match status" value="1"/>
</dbReference>
<reference evidence="4 5" key="1">
    <citation type="submission" date="2016-10" db="EMBL/GenBank/DDBJ databases">
        <authorList>
            <person name="de Groot N.N."/>
        </authorList>
    </citation>
    <scope>NUCLEOTIDE SEQUENCE [LARGE SCALE GENOMIC DNA]</scope>
    <source>
        <strain evidence="4 5">CGMCC 4.6945</strain>
    </source>
</reference>
<organism evidence="4 5">
    <name type="scientific">Cellulomonas marina</name>
    <dbReference type="NCBI Taxonomy" id="988821"/>
    <lineage>
        <taxon>Bacteria</taxon>
        <taxon>Bacillati</taxon>
        <taxon>Actinomycetota</taxon>
        <taxon>Actinomycetes</taxon>
        <taxon>Micrococcales</taxon>
        <taxon>Cellulomonadaceae</taxon>
        <taxon>Cellulomonas</taxon>
    </lineage>
</organism>
<proteinExistence type="inferred from homology"/>
<name>A0A1I0UYP3_9CELL</name>
<feature type="domain" description="Glycosyltransferase 2-like" evidence="3">
    <location>
        <begin position="28"/>
        <end position="179"/>
    </location>
</feature>
<evidence type="ECO:0000256" key="2">
    <source>
        <dbReference type="SAM" id="Phobius"/>
    </source>
</evidence>
<dbReference type="InterPro" id="IPR050256">
    <property type="entry name" value="Glycosyltransferase_2"/>
</dbReference>
<protein>
    <submittedName>
        <fullName evidence="4">Glycosyl transferase family 2</fullName>
    </submittedName>
</protein>
<sequence length="363" mass="39003">MDTHDGTVRREPPGGWPCERCAGASVLLVVPCHDEAATIGGVIAGFRAVLPDIEVLVGDNLSTDGTGDVARGAGATVVHVPIKGKGRVVRRLLEYSNHDVTIMVDGDATYDPAAAVQLVHEVYCRGYDLVNVSRASKAEGDEYRSGHEWGNAALTGLQRALTGIGLRDILTGYKGMSRRFTASMPVRSQAFQVEVEIAAHAVALDLAYAEIPAPYGARPEGSVSKLSTYADGWAILRAILRLWRDHRPLQAFGLMSVPWLVAAAVLVGVAIAGFVETGEVERFPSLIAGVASFIVGMLLLTVGWILTRTQTLRRDELALAAANAIRDGVYRRHVRTHRTGPDREQERAEAILDRQIDASVPGA</sequence>
<keyword evidence="2" id="KW-0472">Membrane</keyword>
<keyword evidence="2" id="KW-0812">Transmembrane</keyword>
<dbReference type="Proteomes" id="UP000199012">
    <property type="component" value="Unassembled WGS sequence"/>
</dbReference>
<dbReference type="OrthoDB" id="9797819at2"/>
<keyword evidence="2" id="KW-1133">Transmembrane helix</keyword>
<dbReference type="GO" id="GO:0016740">
    <property type="term" value="F:transferase activity"/>
    <property type="evidence" value="ECO:0007669"/>
    <property type="project" value="UniProtKB-KW"/>
</dbReference>
<dbReference type="Gene3D" id="3.90.550.10">
    <property type="entry name" value="Spore Coat Polysaccharide Biosynthesis Protein SpsA, Chain A"/>
    <property type="match status" value="1"/>
</dbReference>
<dbReference type="InterPro" id="IPR001173">
    <property type="entry name" value="Glyco_trans_2-like"/>
</dbReference>
<evidence type="ECO:0000313" key="4">
    <source>
        <dbReference type="EMBL" id="SFA69013.1"/>
    </source>
</evidence>
<comment type="similarity">
    <text evidence="1">Belongs to the glycosyltransferase 2 family.</text>
</comment>
<feature type="transmembrane region" description="Helical" evidence="2">
    <location>
        <begin position="286"/>
        <end position="306"/>
    </location>
</feature>
<dbReference type="RefSeq" id="WP_139224243.1">
    <property type="nucleotide sequence ID" value="NZ_BONM01000023.1"/>
</dbReference>
<gene>
    <name evidence="4" type="ORF">SAMN05421867_1016</name>
</gene>
<dbReference type="InterPro" id="IPR029044">
    <property type="entry name" value="Nucleotide-diphossugar_trans"/>
</dbReference>
<dbReference type="PANTHER" id="PTHR48090">
    <property type="entry name" value="UNDECAPRENYL-PHOSPHATE 4-DEOXY-4-FORMAMIDO-L-ARABINOSE TRANSFERASE-RELATED"/>
    <property type="match status" value="1"/>
</dbReference>
<accession>A0A1I0UYP3</accession>
<dbReference type="Pfam" id="PF00535">
    <property type="entry name" value="Glycos_transf_2"/>
    <property type="match status" value="1"/>
</dbReference>
<dbReference type="EMBL" id="FOKA01000001">
    <property type="protein sequence ID" value="SFA69013.1"/>
    <property type="molecule type" value="Genomic_DNA"/>
</dbReference>
<feature type="transmembrane region" description="Helical" evidence="2">
    <location>
        <begin position="251"/>
        <end position="274"/>
    </location>
</feature>
<dbReference type="PANTHER" id="PTHR48090:SF7">
    <property type="entry name" value="RFBJ PROTEIN"/>
    <property type="match status" value="1"/>
</dbReference>